<sequence>MQRLKKCDRFYYETDDPNVRFSPVNFITKESIQCSFSARMPCNHNPPMQSPSQGFPTCRYCKVYLKYWLSFQDPVCVIQCSQFIKESNSKKNNDAFP</sequence>
<dbReference type="AlphaFoldDB" id="A0A1I7WNP0"/>
<protein>
    <submittedName>
        <fullName evidence="2">Ovule protein</fullName>
    </submittedName>
</protein>
<dbReference type="WBParaSite" id="Hba_06765">
    <property type="protein sequence ID" value="Hba_06765"/>
    <property type="gene ID" value="Hba_06765"/>
</dbReference>
<proteinExistence type="predicted"/>
<evidence type="ECO:0000313" key="1">
    <source>
        <dbReference type="Proteomes" id="UP000095283"/>
    </source>
</evidence>
<organism evidence="1 2">
    <name type="scientific">Heterorhabditis bacteriophora</name>
    <name type="common">Entomopathogenic nematode worm</name>
    <dbReference type="NCBI Taxonomy" id="37862"/>
    <lineage>
        <taxon>Eukaryota</taxon>
        <taxon>Metazoa</taxon>
        <taxon>Ecdysozoa</taxon>
        <taxon>Nematoda</taxon>
        <taxon>Chromadorea</taxon>
        <taxon>Rhabditida</taxon>
        <taxon>Rhabditina</taxon>
        <taxon>Rhabditomorpha</taxon>
        <taxon>Strongyloidea</taxon>
        <taxon>Heterorhabditidae</taxon>
        <taxon>Heterorhabditis</taxon>
    </lineage>
</organism>
<keyword evidence="1" id="KW-1185">Reference proteome</keyword>
<reference evidence="2" key="1">
    <citation type="submission" date="2016-11" db="UniProtKB">
        <authorList>
            <consortium name="WormBaseParasite"/>
        </authorList>
    </citation>
    <scope>IDENTIFICATION</scope>
</reference>
<evidence type="ECO:0000313" key="2">
    <source>
        <dbReference type="WBParaSite" id="Hba_06765"/>
    </source>
</evidence>
<accession>A0A1I7WNP0</accession>
<dbReference type="Proteomes" id="UP000095283">
    <property type="component" value="Unplaced"/>
</dbReference>
<name>A0A1I7WNP0_HETBA</name>